<keyword evidence="13" id="KW-0694">RNA-binding</keyword>
<keyword evidence="7" id="KW-0813">Transport</keyword>
<dbReference type="GO" id="GO:0006417">
    <property type="term" value="P:regulation of translation"/>
    <property type="evidence" value="ECO:0007669"/>
    <property type="project" value="UniProtKB-KW"/>
</dbReference>
<dbReference type="SMART" id="SM01044">
    <property type="entry name" value="Btz"/>
    <property type="match status" value="1"/>
</dbReference>
<evidence type="ECO:0000256" key="9">
    <source>
        <dbReference type="ARBA" id="ARBA00022664"/>
    </source>
</evidence>
<proteinExistence type="inferred from homology"/>
<organism evidence="20 21">
    <name type="scientific">Tenebrio molitor</name>
    <name type="common">Yellow mealworm beetle</name>
    <dbReference type="NCBI Taxonomy" id="7067"/>
    <lineage>
        <taxon>Eukaryota</taxon>
        <taxon>Metazoa</taxon>
        <taxon>Ecdysozoa</taxon>
        <taxon>Arthropoda</taxon>
        <taxon>Hexapoda</taxon>
        <taxon>Insecta</taxon>
        <taxon>Pterygota</taxon>
        <taxon>Neoptera</taxon>
        <taxon>Endopterygota</taxon>
        <taxon>Coleoptera</taxon>
        <taxon>Polyphaga</taxon>
        <taxon>Cucujiformia</taxon>
        <taxon>Tenebrionidae</taxon>
        <taxon>Tenebrio</taxon>
    </lineage>
</organism>
<keyword evidence="9" id="KW-0507">mRNA processing</keyword>
<reference evidence="20" key="2">
    <citation type="submission" date="2021-08" db="EMBL/GenBank/DDBJ databases">
        <authorList>
            <person name="Eriksson T."/>
        </authorList>
    </citation>
    <scope>NUCLEOTIDE SEQUENCE</scope>
    <source>
        <strain evidence="20">Stoneville</strain>
        <tissue evidence="20">Whole head</tissue>
    </source>
</reference>
<gene>
    <name evidence="20" type="ORF">GEV33_000923</name>
</gene>
<feature type="compositionally biased region" description="Polar residues" evidence="18">
    <location>
        <begin position="162"/>
        <end position="187"/>
    </location>
</feature>
<dbReference type="AlphaFoldDB" id="A0A8J6HYP4"/>
<sequence>MDRRVYQPGRGTFYEHDDRTADDDATTTTIELEKEKEQKKKVWQDKKERWSHDRFNDTEQAPKSRSELVAIYGYDIRNEEGPPRARRRRRYGRGPNKYTRNWEDEDAYNKPPPTRVKKPPVKKPSRSEEFPPLNNSNNRDERNTEREKEREEEWDHEEKIEQNQIETNGNVRNAPTNEAASAPSSQEPFRGQPRVGSGRVIKPKREIKDSDYRGKRTISFKVKTSPTRTTTCKTWKRICRS</sequence>
<keyword evidence="16" id="KW-0539">Nucleus</keyword>
<feature type="region of interest" description="Disordered" evidence="18">
    <location>
        <begin position="1"/>
        <end position="199"/>
    </location>
</feature>
<evidence type="ECO:0000256" key="17">
    <source>
        <dbReference type="ARBA" id="ARBA00023273"/>
    </source>
</evidence>
<evidence type="ECO:0000256" key="7">
    <source>
        <dbReference type="ARBA" id="ARBA00022448"/>
    </source>
</evidence>
<protein>
    <recommendedName>
        <fullName evidence="6">Protein CASC3</fullName>
    </recommendedName>
</protein>
<dbReference type="PANTHER" id="PTHR13434">
    <property type="entry name" value="PROTEIN CASC3"/>
    <property type="match status" value="1"/>
</dbReference>
<feature type="compositionally biased region" description="Basic and acidic residues" evidence="18">
    <location>
        <begin position="31"/>
        <end position="66"/>
    </location>
</feature>
<evidence type="ECO:0000256" key="13">
    <source>
        <dbReference type="ARBA" id="ARBA00022884"/>
    </source>
</evidence>
<feature type="domain" description="Btz" evidence="19">
    <location>
        <begin position="2"/>
        <end position="81"/>
    </location>
</feature>
<dbReference type="GO" id="GO:0048471">
    <property type="term" value="C:perinuclear region of cytoplasm"/>
    <property type="evidence" value="ECO:0007669"/>
    <property type="project" value="UniProtKB-SubCell"/>
</dbReference>
<evidence type="ECO:0000256" key="12">
    <source>
        <dbReference type="ARBA" id="ARBA00022845"/>
    </source>
</evidence>
<dbReference type="GO" id="GO:0030425">
    <property type="term" value="C:dendrite"/>
    <property type="evidence" value="ECO:0007669"/>
    <property type="project" value="UniProtKB-SubCell"/>
</dbReference>
<keyword evidence="8" id="KW-0963">Cytoplasm</keyword>
<evidence type="ECO:0000256" key="1">
    <source>
        <dbReference type="ARBA" id="ARBA00004210"/>
    </source>
</evidence>
<comment type="caution">
    <text evidence="20">The sequence shown here is derived from an EMBL/GenBank/DDBJ whole genome shotgun (WGS) entry which is preliminary data.</text>
</comment>
<accession>A0A8J6HYP4</accession>
<comment type="subcellular location">
    <subcellularLocation>
        <location evidence="2">Cell projection</location>
        <location evidence="2">Dendrite</location>
    </subcellularLocation>
    <subcellularLocation>
        <location evidence="1">Cytoplasm</location>
        <location evidence="1">Stress granule</location>
    </subcellularLocation>
    <subcellularLocation>
        <location evidence="4">Cytoplasm</location>
        <location evidence="4">Perinuclear region</location>
    </subcellularLocation>
    <subcellularLocation>
        <location evidence="3">Nucleus speckle</location>
    </subcellularLocation>
</comment>
<evidence type="ECO:0000256" key="2">
    <source>
        <dbReference type="ARBA" id="ARBA00004279"/>
    </source>
</evidence>
<evidence type="ECO:0000256" key="10">
    <source>
        <dbReference type="ARBA" id="ARBA00022728"/>
    </source>
</evidence>
<keyword evidence="21" id="KW-1185">Reference proteome</keyword>
<keyword evidence="12" id="KW-0810">Translation regulation</keyword>
<dbReference type="InterPro" id="IPR028544">
    <property type="entry name" value="CASC3"/>
</dbReference>
<dbReference type="GO" id="GO:0035145">
    <property type="term" value="C:exon-exon junction complex"/>
    <property type="evidence" value="ECO:0007669"/>
    <property type="project" value="InterPro"/>
</dbReference>
<evidence type="ECO:0000256" key="6">
    <source>
        <dbReference type="ARBA" id="ARBA00019964"/>
    </source>
</evidence>
<dbReference type="EMBL" id="JABDTM020005727">
    <property type="protein sequence ID" value="KAH0821868.1"/>
    <property type="molecule type" value="Genomic_DNA"/>
</dbReference>
<keyword evidence="17" id="KW-0966">Cell projection</keyword>
<keyword evidence="10" id="KW-0747">Spliceosome</keyword>
<keyword evidence="15" id="KW-0508">mRNA splicing</keyword>
<dbReference type="GO" id="GO:0006397">
    <property type="term" value="P:mRNA processing"/>
    <property type="evidence" value="ECO:0007669"/>
    <property type="project" value="UniProtKB-KW"/>
</dbReference>
<evidence type="ECO:0000256" key="16">
    <source>
        <dbReference type="ARBA" id="ARBA00023242"/>
    </source>
</evidence>
<dbReference type="Pfam" id="PF09405">
    <property type="entry name" value="Btz"/>
    <property type="match status" value="1"/>
</dbReference>
<dbReference type="GO" id="GO:0003729">
    <property type="term" value="F:mRNA binding"/>
    <property type="evidence" value="ECO:0007669"/>
    <property type="project" value="InterPro"/>
</dbReference>
<evidence type="ECO:0000256" key="15">
    <source>
        <dbReference type="ARBA" id="ARBA00023187"/>
    </source>
</evidence>
<keyword evidence="14" id="KW-0866">Nonsense-mediated mRNA decay</keyword>
<evidence type="ECO:0000313" key="21">
    <source>
        <dbReference type="Proteomes" id="UP000719412"/>
    </source>
</evidence>
<evidence type="ECO:0000256" key="18">
    <source>
        <dbReference type="SAM" id="MobiDB-lite"/>
    </source>
</evidence>
<dbReference type="GO" id="GO:0051028">
    <property type="term" value="P:mRNA transport"/>
    <property type="evidence" value="ECO:0007669"/>
    <property type="project" value="UniProtKB-KW"/>
</dbReference>
<comment type="similarity">
    <text evidence="5">Belongs to the CASC3 family.</text>
</comment>
<feature type="compositionally biased region" description="Basic and acidic residues" evidence="18">
    <location>
        <begin position="138"/>
        <end position="161"/>
    </location>
</feature>
<evidence type="ECO:0000256" key="4">
    <source>
        <dbReference type="ARBA" id="ARBA00004556"/>
    </source>
</evidence>
<evidence type="ECO:0000256" key="14">
    <source>
        <dbReference type="ARBA" id="ARBA00023161"/>
    </source>
</evidence>
<dbReference type="GO" id="GO:0005681">
    <property type="term" value="C:spliceosomal complex"/>
    <property type="evidence" value="ECO:0007669"/>
    <property type="project" value="UniProtKB-KW"/>
</dbReference>
<dbReference type="InterPro" id="IPR018545">
    <property type="entry name" value="Btz_dom"/>
</dbReference>
<evidence type="ECO:0000256" key="5">
    <source>
        <dbReference type="ARBA" id="ARBA00009548"/>
    </source>
</evidence>
<dbReference type="Proteomes" id="UP000719412">
    <property type="component" value="Unassembled WGS sequence"/>
</dbReference>
<evidence type="ECO:0000313" key="20">
    <source>
        <dbReference type="EMBL" id="KAH0821868.1"/>
    </source>
</evidence>
<evidence type="ECO:0000259" key="19">
    <source>
        <dbReference type="SMART" id="SM01044"/>
    </source>
</evidence>
<evidence type="ECO:0000256" key="11">
    <source>
        <dbReference type="ARBA" id="ARBA00022816"/>
    </source>
</evidence>
<dbReference type="PANTHER" id="PTHR13434:SF0">
    <property type="entry name" value="PROTEIN CASC3"/>
    <property type="match status" value="1"/>
</dbReference>
<name>A0A8J6HYP4_TENMO</name>
<reference evidence="20" key="1">
    <citation type="journal article" date="2020" name="J Insects Food Feed">
        <title>The yellow mealworm (Tenebrio molitor) genome: a resource for the emerging insects as food and feed industry.</title>
        <authorList>
            <person name="Eriksson T."/>
            <person name="Andere A."/>
            <person name="Kelstrup H."/>
            <person name="Emery V."/>
            <person name="Picard C."/>
        </authorList>
    </citation>
    <scope>NUCLEOTIDE SEQUENCE</scope>
    <source>
        <strain evidence="20">Stoneville</strain>
        <tissue evidence="20">Whole head</tissue>
    </source>
</reference>
<dbReference type="GO" id="GO:0000184">
    <property type="term" value="P:nuclear-transcribed mRNA catabolic process, nonsense-mediated decay"/>
    <property type="evidence" value="ECO:0007669"/>
    <property type="project" value="UniProtKB-KW"/>
</dbReference>
<evidence type="ECO:0000256" key="8">
    <source>
        <dbReference type="ARBA" id="ARBA00022490"/>
    </source>
</evidence>
<feature type="compositionally biased region" description="Basic residues" evidence="18">
    <location>
        <begin position="115"/>
        <end position="124"/>
    </location>
</feature>
<dbReference type="GO" id="GO:0016607">
    <property type="term" value="C:nuclear speck"/>
    <property type="evidence" value="ECO:0007669"/>
    <property type="project" value="UniProtKB-SubCell"/>
</dbReference>
<dbReference type="GO" id="GO:0008380">
    <property type="term" value="P:RNA splicing"/>
    <property type="evidence" value="ECO:0007669"/>
    <property type="project" value="UniProtKB-KW"/>
</dbReference>
<keyword evidence="11" id="KW-0509">mRNA transport</keyword>
<dbReference type="GO" id="GO:0010494">
    <property type="term" value="C:cytoplasmic stress granule"/>
    <property type="evidence" value="ECO:0007669"/>
    <property type="project" value="UniProtKB-SubCell"/>
</dbReference>
<evidence type="ECO:0000256" key="3">
    <source>
        <dbReference type="ARBA" id="ARBA00004324"/>
    </source>
</evidence>